<feature type="signal peptide" evidence="2">
    <location>
        <begin position="1"/>
        <end position="26"/>
    </location>
</feature>
<reference evidence="4 5" key="1">
    <citation type="submission" date="2020-04" db="EMBL/GenBank/DDBJ databases">
        <authorList>
            <person name="Hitch T.C.A."/>
            <person name="Wylensek D."/>
            <person name="Clavel T."/>
        </authorList>
    </citation>
    <scope>NUCLEOTIDE SEQUENCE [LARGE SCALE GENOMIC DNA]</scope>
    <source>
        <strain evidence="4 5">PG-130-P53-12</strain>
    </source>
</reference>
<dbReference type="RefSeq" id="WP_170077280.1">
    <property type="nucleotide sequence ID" value="NZ_JABAFA010000008.1"/>
</dbReference>
<dbReference type="InterPro" id="IPR019606">
    <property type="entry name" value="GerMN"/>
</dbReference>
<keyword evidence="5" id="KW-1185">Reference proteome</keyword>
<feature type="region of interest" description="Disordered" evidence="1">
    <location>
        <begin position="35"/>
        <end position="64"/>
    </location>
</feature>
<accession>A0A848B5A8</accession>
<feature type="chain" id="PRO_5038831858" evidence="2">
    <location>
        <begin position="27"/>
        <end position="202"/>
    </location>
</feature>
<dbReference type="Proteomes" id="UP000543804">
    <property type="component" value="Unassembled WGS sequence"/>
</dbReference>
<name>A0A848B5A8_9FIRM</name>
<dbReference type="SMART" id="SM00909">
    <property type="entry name" value="Germane"/>
    <property type="match status" value="1"/>
</dbReference>
<protein>
    <submittedName>
        <fullName evidence="4">GerMN domain-containing protein</fullName>
    </submittedName>
</protein>
<gene>
    <name evidence="4" type="ORF">HF878_04145</name>
</gene>
<keyword evidence="2" id="KW-0732">Signal</keyword>
<dbReference type="EMBL" id="JABAFA010000008">
    <property type="protein sequence ID" value="NMD98676.1"/>
    <property type="molecule type" value="Genomic_DNA"/>
</dbReference>
<organism evidence="4 5">
    <name type="scientific">Selenomonas bovis</name>
    <dbReference type="NCBI Taxonomy" id="416586"/>
    <lineage>
        <taxon>Bacteria</taxon>
        <taxon>Bacillati</taxon>
        <taxon>Bacillota</taxon>
        <taxon>Negativicutes</taxon>
        <taxon>Selenomonadales</taxon>
        <taxon>Selenomonadaceae</taxon>
        <taxon>Selenomonas</taxon>
    </lineage>
</organism>
<dbReference type="AlphaFoldDB" id="A0A848B5A8"/>
<dbReference type="Pfam" id="PF10646">
    <property type="entry name" value="Germane"/>
    <property type="match status" value="1"/>
</dbReference>
<sequence length="202" mass="21383">MMMKILRGARGALLPLALCCGLLLLAGCGAQTATKGAQDGSDASVVTESGARAGQPASGEKKETAAKELTVKVYYPNDDGTKLVAVSRKIKTDKEDKYTAVMRSLLAGTQEKGQTVIIPKQAKLQSVKVADGTAKVSFSRELSKNFVGGSTGEEMLVGSIVDTLTEFPEVKRVQILIDGKAIESLSGHMDLTQPLARMKQLL</sequence>
<evidence type="ECO:0000256" key="1">
    <source>
        <dbReference type="SAM" id="MobiDB-lite"/>
    </source>
</evidence>
<proteinExistence type="predicted"/>
<dbReference type="PROSITE" id="PS51257">
    <property type="entry name" value="PROKAR_LIPOPROTEIN"/>
    <property type="match status" value="1"/>
</dbReference>
<evidence type="ECO:0000256" key="2">
    <source>
        <dbReference type="SAM" id="SignalP"/>
    </source>
</evidence>
<comment type="caution">
    <text evidence="4">The sequence shown here is derived from an EMBL/GenBank/DDBJ whole genome shotgun (WGS) entry which is preliminary data.</text>
</comment>
<evidence type="ECO:0000313" key="4">
    <source>
        <dbReference type="EMBL" id="NMD98676.1"/>
    </source>
</evidence>
<feature type="domain" description="GerMN" evidence="3">
    <location>
        <begin position="98"/>
        <end position="186"/>
    </location>
</feature>
<evidence type="ECO:0000313" key="5">
    <source>
        <dbReference type="Proteomes" id="UP000543804"/>
    </source>
</evidence>
<evidence type="ECO:0000259" key="3">
    <source>
        <dbReference type="SMART" id="SM00909"/>
    </source>
</evidence>